<dbReference type="InterPro" id="IPR024134">
    <property type="entry name" value="SOD_Cu/Zn_/chaperone"/>
</dbReference>
<keyword evidence="5" id="KW-1185">Reference proteome</keyword>
<dbReference type="PROSITE" id="PS51257">
    <property type="entry name" value="PROKAR_LIPOPROTEIN"/>
    <property type="match status" value="1"/>
</dbReference>
<dbReference type="SUPFAM" id="SSF49329">
    <property type="entry name" value="Cu,Zn superoxide dismutase-like"/>
    <property type="match status" value="1"/>
</dbReference>
<dbReference type="Proteomes" id="UP001156703">
    <property type="component" value="Unassembled WGS sequence"/>
</dbReference>
<dbReference type="InterPro" id="IPR001424">
    <property type="entry name" value="SOD_Cu_Zn_dom"/>
</dbReference>
<dbReference type="PANTHER" id="PTHR10003">
    <property type="entry name" value="SUPEROXIDE DISMUTASE CU-ZN -RELATED"/>
    <property type="match status" value="1"/>
</dbReference>
<accession>A0ABQ5Z512</accession>
<feature type="chain" id="PRO_5045709968" evidence="2">
    <location>
        <begin position="20"/>
        <end position="176"/>
    </location>
</feature>
<comment type="similarity">
    <text evidence="1">Belongs to the Cu-Zn superoxide dismutase family.</text>
</comment>
<name>A0ABQ5Z512_9SPHN</name>
<evidence type="ECO:0000256" key="2">
    <source>
        <dbReference type="SAM" id="SignalP"/>
    </source>
</evidence>
<reference evidence="5" key="1">
    <citation type="journal article" date="2019" name="Int. J. Syst. Evol. Microbiol.">
        <title>The Global Catalogue of Microorganisms (GCM) 10K type strain sequencing project: providing services to taxonomists for standard genome sequencing and annotation.</title>
        <authorList>
            <consortium name="The Broad Institute Genomics Platform"/>
            <consortium name="The Broad Institute Genome Sequencing Center for Infectious Disease"/>
            <person name="Wu L."/>
            <person name="Ma J."/>
        </authorList>
    </citation>
    <scope>NUCLEOTIDE SEQUENCE [LARGE SCALE GENOMIC DNA]</scope>
    <source>
        <strain evidence="5">NBRC 102146</strain>
    </source>
</reference>
<sequence>MPKLIGVAGLGLVGLAALAGGCATPMDAPSNAIAVPLVGTSGQAVGTVRMWETPGAVSFRVEANGLSVGRHGLHVHAVGRCDPPGFTTAGGHWNPTSRKHGTMNPDGPHGGDLPNVPVAANGTLRETVVLNGASLAALRDADGSALVIHAREDDNMTDPSGNSGDRIACAVLSPAG</sequence>
<evidence type="ECO:0000313" key="4">
    <source>
        <dbReference type="EMBL" id="GLR46456.1"/>
    </source>
</evidence>
<dbReference type="CDD" id="cd00305">
    <property type="entry name" value="Cu-Zn_Superoxide_Dismutase"/>
    <property type="match status" value="1"/>
</dbReference>
<feature type="domain" description="Superoxide dismutase copper/zinc binding" evidence="3">
    <location>
        <begin position="46"/>
        <end position="171"/>
    </location>
</feature>
<gene>
    <name evidence="4" type="primary">sodC</name>
    <name evidence="4" type="ORF">GCM10007925_01670</name>
</gene>
<keyword evidence="2" id="KW-0732">Signal</keyword>
<comment type="caution">
    <text evidence="4">The sequence shown here is derived from an EMBL/GenBank/DDBJ whole genome shotgun (WGS) entry which is preliminary data.</text>
</comment>
<proteinExistence type="inferred from homology"/>
<dbReference type="InterPro" id="IPR036423">
    <property type="entry name" value="SOD-like_Cu/Zn_dom_sf"/>
</dbReference>
<feature type="signal peptide" evidence="2">
    <location>
        <begin position="1"/>
        <end position="19"/>
    </location>
</feature>
<evidence type="ECO:0000256" key="1">
    <source>
        <dbReference type="ARBA" id="ARBA00010457"/>
    </source>
</evidence>
<dbReference type="Gene3D" id="2.60.40.200">
    <property type="entry name" value="Superoxide dismutase, copper/zinc binding domain"/>
    <property type="match status" value="1"/>
</dbReference>
<protein>
    <submittedName>
        <fullName evidence="4">Superoxide dismutase</fullName>
    </submittedName>
</protein>
<organism evidence="4 5">
    <name type="scientific">Sphingomonas astaxanthinifaciens DSM 22298</name>
    <dbReference type="NCBI Taxonomy" id="1123267"/>
    <lineage>
        <taxon>Bacteria</taxon>
        <taxon>Pseudomonadati</taxon>
        <taxon>Pseudomonadota</taxon>
        <taxon>Alphaproteobacteria</taxon>
        <taxon>Sphingomonadales</taxon>
        <taxon>Sphingomonadaceae</taxon>
        <taxon>Sphingomonas</taxon>
    </lineage>
</organism>
<evidence type="ECO:0000313" key="5">
    <source>
        <dbReference type="Proteomes" id="UP001156703"/>
    </source>
</evidence>
<evidence type="ECO:0000259" key="3">
    <source>
        <dbReference type="Pfam" id="PF00080"/>
    </source>
</evidence>
<dbReference type="EMBL" id="BSOO01000001">
    <property type="protein sequence ID" value="GLR46456.1"/>
    <property type="molecule type" value="Genomic_DNA"/>
</dbReference>
<dbReference type="RefSeq" id="WP_156956850.1">
    <property type="nucleotide sequence ID" value="NZ_BSOO01000001.1"/>
</dbReference>
<dbReference type="Pfam" id="PF00080">
    <property type="entry name" value="Sod_Cu"/>
    <property type="match status" value="1"/>
</dbReference>